<comment type="caution">
    <text evidence="1">The sequence shown here is derived from an EMBL/GenBank/DDBJ whole genome shotgun (WGS) entry which is preliminary data.</text>
</comment>
<name>A0A4Q2JRF3_9MICO</name>
<dbReference type="AlphaFoldDB" id="A0A4Q2JRF3"/>
<reference evidence="1 2" key="1">
    <citation type="submission" date="2019-01" db="EMBL/GenBank/DDBJ databases">
        <authorList>
            <person name="Li J."/>
        </authorList>
    </citation>
    <scope>NUCLEOTIDE SEQUENCE [LARGE SCALE GENOMIC DNA]</scope>
    <source>
        <strain evidence="1 2">CCUG 35506</strain>
    </source>
</reference>
<proteinExistence type="predicted"/>
<dbReference type="Proteomes" id="UP000292935">
    <property type="component" value="Unassembled WGS sequence"/>
</dbReference>
<evidence type="ECO:0000313" key="2">
    <source>
        <dbReference type="Proteomes" id="UP000292935"/>
    </source>
</evidence>
<dbReference type="EMBL" id="SDPO01000002">
    <property type="protein sequence ID" value="RXZ48638.1"/>
    <property type="molecule type" value="Genomic_DNA"/>
</dbReference>
<sequence>MGAREYRYDTDVVRLMYDYASSVVWFPDPVRYEQSGLSPELITDLQAWGRLHDEGLDSDFEWRSPDLPGRIDREGQELAHRLGDELGSAFEIEFHVPHGVWFGPRHASYRSPRPPTNPAAAAIFTAWADAARSERAELERRAAERRAAGESGGAWFAVLQNGQEFVPLERPERE</sequence>
<evidence type="ECO:0000313" key="1">
    <source>
        <dbReference type="EMBL" id="RXZ48638.1"/>
    </source>
</evidence>
<dbReference type="OrthoDB" id="5123002at2"/>
<dbReference type="RefSeq" id="WP_129230976.1">
    <property type="nucleotide sequence ID" value="NZ_SDPO01000002.1"/>
</dbReference>
<protein>
    <submittedName>
        <fullName evidence="1">Uncharacterized protein</fullName>
    </submittedName>
</protein>
<keyword evidence="2" id="KW-1185">Reference proteome</keyword>
<organism evidence="1 2">
    <name type="scientific">Agromyces fucosus</name>
    <dbReference type="NCBI Taxonomy" id="41985"/>
    <lineage>
        <taxon>Bacteria</taxon>
        <taxon>Bacillati</taxon>
        <taxon>Actinomycetota</taxon>
        <taxon>Actinomycetes</taxon>
        <taxon>Micrococcales</taxon>
        <taxon>Microbacteriaceae</taxon>
        <taxon>Agromyces</taxon>
    </lineage>
</organism>
<accession>A0A4Q2JRF3</accession>
<gene>
    <name evidence="1" type="ORF">ESP57_06465</name>
</gene>